<dbReference type="WBParaSite" id="TCONS_00006164.p1">
    <property type="protein sequence ID" value="TCONS_00006164.p1"/>
    <property type="gene ID" value="XLOC_004341"/>
</dbReference>
<organism evidence="5">
    <name type="scientific">Strongyloides stercoralis</name>
    <name type="common">Threadworm</name>
    <dbReference type="NCBI Taxonomy" id="6248"/>
    <lineage>
        <taxon>Eukaryota</taxon>
        <taxon>Metazoa</taxon>
        <taxon>Ecdysozoa</taxon>
        <taxon>Nematoda</taxon>
        <taxon>Chromadorea</taxon>
        <taxon>Rhabditida</taxon>
        <taxon>Tylenchina</taxon>
        <taxon>Panagrolaimomorpha</taxon>
        <taxon>Strongyloidoidea</taxon>
        <taxon>Strongyloididae</taxon>
        <taxon>Strongyloides</taxon>
    </lineage>
</organism>
<keyword evidence="4" id="KW-1185">Reference proteome</keyword>
<dbReference type="WBParaSite" id="SSTP_0000154100.1">
    <property type="protein sequence ID" value="SSTP_0000154100.1"/>
    <property type="gene ID" value="SSTP_0000154100"/>
</dbReference>
<dbReference type="Pfam" id="PF09797">
    <property type="entry name" value="NatB_MDM20"/>
    <property type="match status" value="1"/>
</dbReference>
<accession>A0A0K0DWC4</accession>
<dbReference type="InterPro" id="IPR019183">
    <property type="entry name" value="NAA25_NatB_aux_su"/>
</dbReference>
<dbReference type="Gene3D" id="1.25.40.10">
    <property type="entry name" value="Tetratricopeptide repeat domain"/>
    <property type="match status" value="1"/>
</dbReference>
<evidence type="ECO:0000313" key="4">
    <source>
        <dbReference type="Proteomes" id="UP000035681"/>
    </source>
</evidence>
<sequence>MSSSMKSKIADEKKIRKLVDLLENNKPNLVLKEVSSFIKKQGSIPPQIEALQALAYIRLDRIDDAGVILRKIEGTFDSIILDKNLEDFLTICYKELKDEGSMIDHLNRLLKRDPQNEHASNTLFNMYFLTKKWNEARSVATKMKQLFGNSRYILYNIAVTALEAHTGNDDMKEKRFMLAERMLDKVIKDSAEVTREHVELFIQLLLLQGKKLEAIDKMDAYNDVLVRAYGNPEIVVSKKIDYCMSIKKFDRGIKYAQEAIIEGYTNFTYLQVYIKGYDETKNIEYLEDLREILNERLEENTRNKLLGIMMCECRIDSKNEQFYDSILHYIHAFGKHPNAFNDVFPHAKQLPADKLDRLLLTLKKLYELNPSENISYRVLYNELRSSLKDEDESSAYEAIDLFISNKDKGVVANKFCHIAVSELLKLYHKNHNFQYILDAIYILELSRDTSPRNVYTRLMLISFYAQMGFLNETMTLWKEIDIKNIQYITLGYIILTCFENFGRFDDGIKELSHMTGDIDTCINETTDSTSKAFQNNSIDKVFSFRRFYETQLENNIVVHGSGTQLALLSSLFPLTDEEVITNTLKGGFFDVDWSNVTDNRDLATYRKILFINNFDLDTFTNISGNESKIFMKFKSYICGMAYNLRIENRKTFESIYQKLKVLVDTIKVKFAYEPTDINGFPTNTELGLHIHNPLFELFMEACGESLKIKPIIVFDKIEKFDLWNFRNQLMHLGITTYYCQLLSLMFGKTEMKQFLKDTFQTLIGRVNELRLVFSATNDYNLFKKDYEEMNVGQKKLCKIIRRDYSTTLEDLESVIFFKMNKL</sequence>
<dbReference type="AlphaFoldDB" id="A0A0K0DWC4"/>
<reference evidence="5" key="1">
    <citation type="submission" date="2015-08" db="UniProtKB">
        <authorList>
            <consortium name="WormBaseParasite"/>
        </authorList>
    </citation>
    <scope>IDENTIFICATION</scope>
</reference>
<proteinExistence type="inferred from homology"/>
<dbReference type="Proteomes" id="UP000035681">
    <property type="component" value="Unplaced"/>
</dbReference>
<protein>
    <recommendedName>
        <fullName evidence="3">N-terminal acetyltransferase B complex subunit MDM20 homolog</fullName>
    </recommendedName>
</protein>
<dbReference type="GO" id="GO:0031416">
    <property type="term" value="C:NatB complex"/>
    <property type="evidence" value="ECO:0007669"/>
    <property type="project" value="TreeGrafter"/>
</dbReference>
<dbReference type="PANTHER" id="PTHR22767">
    <property type="entry name" value="N-TERMINAL ACETYLTRANSFERASE-RELATED"/>
    <property type="match status" value="1"/>
</dbReference>
<dbReference type="STRING" id="6248.A0A0K0DWC4"/>
<evidence type="ECO:0000256" key="1">
    <source>
        <dbReference type="ARBA" id="ARBA00006298"/>
    </source>
</evidence>
<evidence type="ECO:0000256" key="3">
    <source>
        <dbReference type="ARBA" id="ARBA00029872"/>
    </source>
</evidence>
<evidence type="ECO:0000256" key="2">
    <source>
        <dbReference type="ARBA" id="ARBA00022803"/>
    </source>
</evidence>
<comment type="similarity">
    <text evidence="1">Belongs to the MDM20/NAA25 family.</text>
</comment>
<dbReference type="SUPFAM" id="SSF48452">
    <property type="entry name" value="TPR-like"/>
    <property type="match status" value="1"/>
</dbReference>
<evidence type="ECO:0000313" key="5">
    <source>
        <dbReference type="WBParaSite" id="SSTP_0000154100.1"/>
    </source>
</evidence>
<dbReference type="PANTHER" id="PTHR22767:SF3">
    <property type="entry name" value="N-ALPHA-ACETYLTRANSFERASE 25, NATB AUXILIARY SUBUNIT"/>
    <property type="match status" value="1"/>
</dbReference>
<name>A0A0K0DWC4_STRER</name>
<dbReference type="InterPro" id="IPR011990">
    <property type="entry name" value="TPR-like_helical_dom_sf"/>
</dbReference>
<keyword evidence="2" id="KW-0802">TPR repeat</keyword>